<dbReference type="RefSeq" id="WP_037483978.1">
    <property type="nucleotide sequence ID" value="NZ_AZRA01000091.1"/>
</dbReference>
<dbReference type="GO" id="GO:0070401">
    <property type="term" value="F:NADP+ binding"/>
    <property type="evidence" value="ECO:0007669"/>
    <property type="project" value="UniProtKB-ARBA"/>
</dbReference>
<protein>
    <recommendedName>
        <fullName evidence="3 8">Dihydrofolate reductase</fullName>
        <ecNumber evidence="3 8">1.5.1.3</ecNumber>
    </recommendedName>
</protein>
<dbReference type="PIRSF" id="PIRSF000194">
    <property type="entry name" value="DHFR"/>
    <property type="match status" value="1"/>
</dbReference>
<dbReference type="Gene3D" id="3.40.430.10">
    <property type="entry name" value="Dihydrofolate Reductase, subunit A"/>
    <property type="match status" value="1"/>
</dbReference>
<dbReference type="GO" id="GO:0005829">
    <property type="term" value="C:cytosol"/>
    <property type="evidence" value="ECO:0007669"/>
    <property type="project" value="TreeGrafter"/>
</dbReference>
<evidence type="ECO:0000256" key="1">
    <source>
        <dbReference type="ARBA" id="ARBA00004903"/>
    </source>
</evidence>
<dbReference type="eggNOG" id="COG0262">
    <property type="taxonomic scope" value="Bacteria"/>
</dbReference>
<dbReference type="PANTHER" id="PTHR48069:SF3">
    <property type="entry name" value="DIHYDROFOLATE REDUCTASE"/>
    <property type="match status" value="1"/>
</dbReference>
<dbReference type="PANTHER" id="PTHR48069">
    <property type="entry name" value="DIHYDROFOLATE REDUCTASE"/>
    <property type="match status" value="1"/>
</dbReference>
<dbReference type="STRING" id="34103.SAMN05421778_105132"/>
<evidence type="ECO:0000256" key="5">
    <source>
        <dbReference type="ARBA" id="ARBA00022857"/>
    </source>
</evidence>
<keyword evidence="4 8" id="KW-0554">One-carbon metabolism</keyword>
<evidence type="ECO:0000313" key="11">
    <source>
        <dbReference type="EMBL" id="KDB51246.1"/>
    </source>
</evidence>
<sequence>MSSPARPIVALIAAVARNRVIGRGNELVWHDPADARHFRTTTMGCPVIMGRRTWESLPARFRPLPGRRNVVVTRQAGWSDTGAEVAHGLDEALAMLAEAPKVFVIGGGQLYAQALGRADELVLTEIDADFDGDAFFPEWRGAGFVEVARQAGTPQPGGPAFDVVSWRRPRPAA</sequence>
<comment type="similarity">
    <text evidence="2 8">Belongs to the dihydrofolate reductase family.</text>
</comment>
<dbReference type="Proteomes" id="UP000026714">
    <property type="component" value="Unassembled WGS sequence"/>
</dbReference>
<dbReference type="SUPFAM" id="SSF53597">
    <property type="entry name" value="Dihydrofolate reductase-like"/>
    <property type="match status" value="1"/>
</dbReference>
<reference evidence="11 12" key="1">
    <citation type="journal article" date="2014" name="FEMS Microbiol. Ecol.">
        <title>Sphaerotilus natans encrusted with nanoball-shaped Fe(III) oxide minerals formed by nitrate-reducing mixotrophic Fe(II) oxidation.</title>
        <authorList>
            <person name="Park S."/>
            <person name="Kim D.H."/>
            <person name="Lee J.H."/>
            <person name="Hur H.G."/>
        </authorList>
    </citation>
    <scope>NUCLEOTIDE SEQUENCE [LARGE SCALE GENOMIC DNA]</scope>
    <source>
        <strain evidence="11 12">DSM 6575</strain>
    </source>
</reference>
<gene>
    <name evidence="11" type="ORF">X805_31530</name>
</gene>
<dbReference type="EMBL" id="AZRA01000091">
    <property type="protein sequence ID" value="KDB51246.1"/>
    <property type="molecule type" value="Genomic_DNA"/>
</dbReference>
<keyword evidence="6 8" id="KW-0560">Oxidoreductase</keyword>
<keyword evidence="5 8" id="KW-0521">NADP</keyword>
<dbReference type="AlphaFoldDB" id="A0A059KIH1"/>
<feature type="domain" description="DHFR" evidence="10">
    <location>
        <begin position="8"/>
        <end position="168"/>
    </location>
</feature>
<comment type="catalytic activity">
    <reaction evidence="8">
        <text>(6S)-5,6,7,8-tetrahydrofolate + NADP(+) = 7,8-dihydrofolate + NADPH + H(+)</text>
        <dbReference type="Rhea" id="RHEA:15009"/>
        <dbReference type="ChEBI" id="CHEBI:15378"/>
        <dbReference type="ChEBI" id="CHEBI:57451"/>
        <dbReference type="ChEBI" id="CHEBI:57453"/>
        <dbReference type="ChEBI" id="CHEBI:57783"/>
        <dbReference type="ChEBI" id="CHEBI:58349"/>
        <dbReference type="EC" id="1.5.1.3"/>
    </reaction>
</comment>
<dbReference type="InterPro" id="IPR012259">
    <property type="entry name" value="DHFR"/>
</dbReference>
<dbReference type="EC" id="1.5.1.3" evidence="3 8"/>
<dbReference type="UniPathway" id="UPA00077">
    <property type="reaction ID" value="UER00158"/>
</dbReference>
<accession>A0A059KIH1</accession>
<keyword evidence="12" id="KW-1185">Reference proteome</keyword>
<name>A0A059KIH1_9BURK</name>
<dbReference type="PROSITE" id="PS51330">
    <property type="entry name" value="DHFR_2"/>
    <property type="match status" value="1"/>
</dbReference>
<dbReference type="InterPro" id="IPR024072">
    <property type="entry name" value="DHFR-like_dom_sf"/>
</dbReference>
<evidence type="ECO:0000256" key="2">
    <source>
        <dbReference type="ARBA" id="ARBA00009539"/>
    </source>
</evidence>
<evidence type="ECO:0000256" key="7">
    <source>
        <dbReference type="ARBA" id="ARBA00025067"/>
    </source>
</evidence>
<proteinExistence type="inferred from homology"/>
<comment type="function">
    <text evidence="7 8">Key enzyme in folate metabolism. Catalyzes an essential reaction for de novo glycine and purine synthesis, and for DNA precursor synthesis.</text>
</comment>
<dbReference type="GO" id="GO:0046654">
    <property type="term" value="P:tetrahydrofolate biosynthetic process"/>
    <property type="evidence" value="ECO:0007669"/>
    <property type="project" value="UniProtKB-UniPathway"/>
</dbReference>
<dbReference type="Pfam" id="PF00186">
    <property type="entry name" value="DHFR_1"/>
    <property type="match status" value="1"/>
</dbReference>
<evidence type="ECO:0000256" key="9">
    <source>
        <dbReference type="SAM" id="MobiDB-lite"/>
    </source>
</evidence>
<comment type="caution">
    <text evidence="11">The sequence shown here is derived from an EMBL/GenBank/DDBJ whole genome shotgun (WGS) entry which is preliminary data.</text>
</comment>
<dbReference type="GO" id="GO:0006730">
    <property type="term" value="P:one-carbon metabolic process"/>
    <property type="evidence" value="ECO:0007669"/>
    <property type="project" value="UniProtKB-KW"/>
</dbReference>
<evidence type="ECO:0000259" key="10">
    <source>
        <dbReference type="PROSITE" id="PS51330"/>
    </source>
</evidence>
<dbReference type="PATRIC" id="fig|1286631.3.peg.3075"/>
<dbReference type="GO" id="GO:0046452">
    <property type="term" value="P:dihydrofolate metabolic process"/>
    <property type="evidence" value="ECO:0007669"/>
    <property type="project" value="TreeGrafter"/>
</dbReference>
<dbReference type="FunFam" id="3.40.430.10:FF:000001">
    <property type="entry name" value="Dihydrofolate reductase"/>
    <property type="match status" value="1"/>
</dbReference>
<evidence type="ECO:0000313" key="12">
    <source>
        <dbReference type="Proteomes" id="UP000026714"/>
    </source>
</evidence>
<evidence type="ECO:0000256" key="8">
    <source>
        <dbReference type="PIRNR" id="PIRNR000194"/>
    </source>
</evidence>
<dbReference type="PRINTS" id="PR00070">
    <property type="entry name" value="DHFR"/>
</dbReference>
<dbReference type="InterPro" id="IPR001796">
    <property type="entry name" value="DHFR_dom"/>
</dbReference>
<dbReference type="GO" id="GO:0046655">
    <property type="term" value="P:folic acid metabolic process"/>
    <property type="evidence" value="ECO:0007669"/>
    <property type="project" value="TreeGrafter"/>
</dbReference>
<organism evidence="11 12">
    <name type="scientific">Sphaerotilus natans subsp. natans DSM 6575</name>
    <dbReference type="NCBI Taxonomy" id="1286631"/>
    <lineage>
        <taxon>Bacteria</taxon>
        <taxon>Pseudomonadati</taxon>
        <taxon>Pseudomonadota</taxon>
        <taxon>Betaproteobacteria</taxon>
        <taxon>Burkholderiales</taxon>
        <taxon>Sphaerotilaceae</taxon>
        <taxon>Sphaerotilus</taxon>
    </lineage>
</organism>
<evidence type="ECO:0000256" key="6">
    <source>
        <dbReference type="ARBA" id="ARBA00023002"/>
    </source>
</evidence>
<comment type="pathway">
    <text evidence="1 8">Cofactor biosynthesis; tetrahydrofolate biosynthesis; 5,6,7,8-tetrahydrofolate from 7,8-dihydrofolate: step 1/1.</text>
</comment>
<evidence type="ECO:0000256" key="4">
    <source>
        <dbReference type="ARBA" id="ARBA00022563"/>
    </source>
</evidence>
<evidence type="ECO:0000256" key="3">
    <source>
        <dbReference type="ARBA" id="ARBA00012856"/>
    </source>
</evidence>
<feature type="region of interest" description="Disordered" evidence="9">
    <location>
        <begin position="151"/>
        <end position="173"/>
    </location>
</feature>
<dbReference type="GO" id="GO:0004146">
    <property type="term" value="F:dihydrofolate reductase activity"/>
    <property type="evidence" value="ECO:0007669"/>
    <property type="project" value="UniProtKB-EC"/>
</dbReference>
<dbReference type="CDD" id="cd00209">
    <property type="entry name" value="DHFR"/>
    <property type="match status" value="1"/>
</dbReference>